<dbReference type="InterPro" id="IPR016169">
    <property type="entry name" value="FAD-bd_PCMH_sub2"/>
</dbReference>
<dbReference type="PANTHER" id="PTHR42973:SF8">
    <property type="entry name" value="FAD-BINDING PCMH-TYPE DOMAIN-CONTAINING PROTEIN"/>
    <property type="match status" value="1"/>
</dbReference>
<reference evidence="7 8" key="1">
    <citation type="submission" date="2023-11" db="EMBL/GenBank/DDBJ databases">
        <title>An acidophilic fungus is an integral part of prey digestion in a carnivorous sundew plant.</title>
        <authorList>
            <person name="Tsai I.J."/>
        </authorList>
    </citation>
    <scope>NUCLEOTIDE SEQUENCE [LARGE SCALE GENOMIC DNA]</scope>
    <source>
        <strain evidence="7">169a</strain>
    </source>
</reference>
<dbReference type="Proteomes" id="UP001303373">
    <property type="component" value="Chromosome 3"/>
</dbReference>
<evidence type="ECO:0000256" key="2">
    <source>
        <dbReference type="ARBA" id="ARBA00022630"/>
    </source>
</evidence>
<organism evidence="7 8">
    <name type="scientific">Acrodontium crateriforme</name>
    <dbReference type="NCBI Taxonomy" id="150365"/>
    <lineage>
        <taxon>Eukaryota</taxon>
        <taxon>Fungi</taxon>
        <taxon>Dikarya</taxon>
        <taxon>Ascomycota</taxon>
        <taxon>Pezizomycotina</taxon>
        <taxon>Dothideomycetes</taxon>
        <taxon>Dothideomycetidae</taxon>
        <taxon>Mycosphaerellales</taxon>
        <taxon>Teratosphaeriaceae</taxon>
        <taxon>Acrodontium</taxon>
    </lineage>
</organism>
<feature type="domain" description="FAD-binding PCMH-type" evidence="6">
    <location>
        <begin position="78"/>
        <end position="249"/>
    </location>
</feature>
<gene>
    <name evidence="7" type="ORF">R9X50_00192000</name>
</gene>
<evidence type="ECO:0000256" key="1">
    <source>
        <dbReference type="ARBA" id="ARBA00005466"/>
    </source>
</evidence>
<name>A0AAQ3LZU6_9PEZI</name>
<keyword evidence="5" id="KW-0732">Signal</keyword>
<dbReference type="Gene3D" id="3.30.465.10">
    <property type="match status" value="1"/>
</dbReference>
<dbReference type="Pfam" id="PF08031">
    <property type="entry name" value="BBE"/>
    <property type="match status" value="1"/>
</dbReference>
<feature type="signal peptide" evidence="5">
    <location>
        <begin position="1"/>
        <end position="23"/>
    </location>
</feature>
<sequence>MVFSKSFLVAYGFTLLPGLLSSAATVTPDFFEKHPHTRHQINSSTVATELGSQLSNGTLIFGSDNPMYTNETVRWNNYARPDVQVIVKPAAESDIAKIVKYCDRNSFEFLAYNRGHALTTSVAAFSGIQISIDGLQGMTIAPDKKTVTLQAGTYGSPVIAALWDEGLVTTTGSAPCVGLMGPALGGGHSRYEGLYGMVMDDIIHYNVVLANGTEIGVNATSHPDLLYALKGAGHNFAIVTSFVKKVYPGENWYLKTYVWTQDKLETVFEELNKFAKSANGTTPPRMGVNYGAMIMNPNISTTEAVLEWGFNYAGPAEEAEKLLAPFNAIGAVAENGSEVSYPEVAGVTSYSCPGANRIISTALTLEYNVTTERAHYNQYLAKLAQYPELASGAYLYYEGYATAGFQAIPSDSTAYPHREENFIVVFFSEVPDDAPHLKEPASVWAKEAVDLWNEGQPGRLPKVYVNYAGGQAYQTNEQMYGYEPWRLEKLRALKATYDPQNRFRFYAPIIKQACA</sequence>
<dbReference type="Gene3D" id="3.40.462.20">
    <property type="match status" value="1"/>
</dbReference>
<keyword evidence="2" id="KW-0285">Flavoprotein</keyword>
<accession>A0AAQ3LZU6</accession>
<keyword evidence="4" id="KW-0560">Oxidoreductase</keyword>
<dbReference type="GO" id="GO:0016491">
    <property type="term" value="F:oxidoreductase activity"/>
    <property type="evidence" value="ECO:0007669"/>
    <property type="project" value="UniProtKB-KW"/>
</dbReference>
<dbReference type="SUPFAM" id="SSF56176">
    <property type="entry name" value="FAD-binding/transporter-associated domain-like"/>
    <property type="match status" value="1"/>
</dbReference>
<dbReference type="Pfam" id="PF01565">
    <property type="entry name" value="FAD_binding_4"/>
    <property type="match status" value="1"/>
</dbReference>
<evidence type="ECO:0000313" key="8">
    <source>
        <dbReference type="Proteomes" id="UP001303373"/>
    </source>
</evidence>
<keyword evidence="3" id="KW-0274">FAD</keyword>
<dbReference type="Gene3D" id="3.30.43.10">
    <property type="entry name" value="Uridine Diphospho-n-acetylenolpyruvylglucosamine Reductase, domain 2"/>
    <property type="match status" value="1"/>
</dbReference>
<dbReference type="PROSITE" id="PS51387">
    <property type="entry name" value="FAD_PCMH"/>
    <property type="match status" value="1"/>
</dbReference>
<evidence type="ECO:0000256" key="4">
    <source>
        <dbReference type="ARBA" id="ARBA00023002"/>
    </source>
</evidence>
<dbReference type="InterPro" id="IPR016167">
    <property type="entry name" value="FAD-bd_PCMH_sub1"/>
</dbReference>
<dbReference type="InterPro" id="IPR016166">
    <property type="entry name" value="FAD-bd_PCMH"/>
</dbReference>
<evidence type="ECO:0000259" key="6">
    <source>
        <dbReference type="PROSITE" id="PS51387"/>
    </source>
</evidence>
<dbReference type="InterPro" id="IPR012951">
    <property type="entry name" value="BBE"/>
</dbReference>
<keyword evidence="8" id="KW-1185">Reference proteome</keyword>
<dbReference type="InterPro" id="IPR006094">
    <property type="entry name" value="Oxid_FAD_bind_N"/>
</dbReference>
<dbReference type="AlphaFoldDB" id="A0AAQ3LZU6"/>
<dbReference type="EMBL" id="CP138582">
    <property type="protein sequence ID" value="WPG99111.1"/>
    <property type="molecule type" value="Genomic_DNA"/>
</dbReference>
<dbReference type="InterPro" id="IPR050416">
    <property type="entry name" value="FAD-linked_Oxidoreductase"/>
</dbReference>
<evidence type="ECO:0000256" key="3">
    <source>
        <dbReference type="ARBA" id="ARBA00022827"/>
    </source>
</evidence>
<evidence type="ECO:0000313" key="7">
    <source>
        <dbReference type="EMBL" id="WPG99111.1"/>
    </source>
</evidence>
<feature type="chain" id="PRO_5042948430" description="FAD-binding PCMH-type domain-containing protein" evidence="5">
    <location>
        <begin position="24"/>
        <end position="515"/>
    </location>
</feature>
<dbReference type="InterPro" id="IPR036318">
    <property type="entry name" value="FAD-bd_PCMH-like_sf"/>
</dbReference>
<comment type="similarity">
    <text evidence="1">Belongs to the oxygen-dependent FAD-linked oxidoreductase family.</text>
</comment>
<dbReference type="PANTHER" id="PTHR42973">
    <property type="entry name" value="BINDING OXIDOREDUCTASE, PUTATIVE (AFU_ORTHOLOGUE AFUA_1G17690)-RELATED"/>
    <property type="match status" value="1"/>
</dbReference>
<protein>
    <recommendedName>
        <fullName evidence="6">FAD-binding PCMH-type domain-containing protein</fullName>
    </recommendedName>
</protein>
<dbReference type="GO" id="GO:0071949">
    <property type="term" value="F:FAD binding"/>
    <property type="evidence" value="ECO:0007669"/>
    <property type="project" value="InterPro"/>
</dbReference>
<proteinExistence type="inferred from homology"/>
<evidence type="ECO:0000256" key="5">
    <source>
        <dbReference type="SAM" id="SignalP"/>
    </source>
</evidence>